<evidence type="ECO:0000313" key="1">
    <source>
        <dbReference type="EMBL" id="VGO13712.1"/>
    </source>
</evidence>
<name>A0A6C2U192_PONDE</name>
<proteinExistence type="predicted"/>
<dbReference type="SUPFAM" id="SSF53756">
    <property type="entry name" value="UDP-Glycosyltransferase/glycogen phosphorylase"/>
    <property type="match status" value="1"/>
</dbReference>
<dbReference type="Proteomes" id="UP000366872">
    <property type="component" value="Unassembled WGS sequence"/>
</dbReference>
<dbReference type="EMBL" id="CAAHFG010000001">
    <property type="protein sequence ID" value="VGO13712.1"/>
    <property type="molecule type" value="Genomic_DNA"/>
</dbReference>
<protein>
    <submittedName>
        <fullName evidence="1">Uncharacterized protein</fullName>
    </submittedName>
</protein>
<evidence type="ECO:0000313" key="2">
    <source>
        <dbReference type="Proteomes" id="UP000366872"/>
    </source>
</evidence>
<dbReference type="RefSeq" id="WP_136079259.1">
    <property type="nucleotide sequence ID" value="NZ_CAAHFG010000001.1"/>
</dbReference>
<keyword evidence="2" id="KW-1185">Reference proteome</keyword>
<sequence>MNILFVCFGELSIKGGAMRAVSMVRALAEAGHRIDIVAADAELQEHPNIGIIEGGGTASASRHRLRMAVLRATGRKSYDCLHGVDEAVVFLSRIARFRKTKLVYAASRCFTGTMGIAPSRLWNLLPGYFSRLEKRILLQASMVLSSCPALSSDLRGLAQETRINQIEDIPAQSMFCGRILGRSALLDRFKGKSSSVVVCSILPGNRKELRKLLMATRKVIESIPHASFFFKGSLVEEAEKMAANLDILGRCSFLLPEETEAFLSALDIADAVLLVPQPGGRYLHQEVFTLLQAPAPLVAVQSPAYGKLLTDLNSIQVLPSSEAMAEGLLRAIQEPLFSLGIATEGQQLIADNYSFSSFKHKVRMVYHGLLKKD</sequence>
<accession>A0A6C2U192</accession>
<gene>
    <name evidence="1" type="ORF">PDESU_02269</name>
</gene>
<organism evidence="1 2">
    <name type="scientific">Pontiella desulfatans</name>
    <dbReference type="NCBI Taxonomy" id="2750659"/>
    <lineage>
        <taxon>Bacteria</taxon>
        <taxon>Pseudomonadati</taxon>
        <taxon>Kiritimatiellota</taxon>
        <taxon>Kiritimatiellia</taxon>
        <taxon>Kiritimatiellales</taxon>
        <taxon>Pontiellaceae</taxon>
        <taxon>Pontiella</taxon>
    </lineage>
</organism>
<reference evidence="1 2" key="1">
    <citation type="submission" date="2019-04" db="EMBL/GenBank/DDBJ databases">
        <authorList>
            <person name="Van Vliet M D."/>
        </authorList>
    </citation>
    <scope>NUCLEOTIDE SEQUENCE [LARGE SCALE GENOMIC DNA]</scope>
    <source>
        <strain evidence="1 2">F1</strain>
    </source>
</reference>
<dbReference type="Gene3D" id="3.40.50.2000">
    <property type="entry name" value="Glycogen Phosphorylase B"/>
    <property type="match status" value="2"/>
</dbReference>
<dbReference type="AlphaFoldDB" id="A0A6C2U192"/>